<proteinExistence type="predicted"/>
<organism evidence="4 5">
    <name type="scientific">Vagococcus coleopterorum</name>
    <dbReference type="NCBI Taxonomy" id="2714946"/>
    <lineage>
        <taxon>Bacteria</taxon>
        <taxon>Bacillati</taxon>
        <taxon>Bacillota</taxon>
        <taxon>Bacilli</taxon>
        <taxon>Lactobacillales</taxon>
        <taxon>Enterococcaceae</taxon>
        <taxon>Vagococcus</taxon>
    </lineage>
</organism>
<protein>
    <submittedName>
        <fullName evidence="4">Recombinase family protein</fullName>
    </submittedName>
</protein>
<name>A0A6G8AMX3_9ENTE</name>
<dbReference type="PROSITE" id="PS51736">
    <property type="entry name" value="RECOMBINASES_3"/>
    <property type="match status" value="1"/>
</dbReference>
<evidence type="ECO:0000256" key="1">
    <source>
        <dbReference type="ARBA" id="ARBA00023125"/>
    </source>
</evidence>
<dbReference type="AlphaFoldDB" id="A0A6G8AMX3"/>
<dbReference type="GO" id="GO:0000150">
    <property type="term" value="F:DNA strand exchange activity"/>
    <property type="evidence" value="ECO:0007669"/>
    <property type="project" value="InterPro"/>
</dbReference>
<dbReference type="Pfam" id="PF02796">
    <property type="entry name" value="HTH_7"/>
    <property type="match status" value="1"/>
</dbReference>
<feature type="domain" description="Resolvase/invertase-type recombinase catalytic" evidence="3">
    <location>
        <begin position="2"/>
        <end position="137"/>
    </location>
</feature>
<dbReference type="InterPro" id="IPR036162">
    <property type="entry name" value="Resolvase-like_N_sf"/>
</dbReference>
<dbReference type="InterPro" id="IPR006119">
    <property type="entry name" value="Resolv_N"/>
</dbReference>
<dbReference type="PANTHER" id="PTHR30461">
    <property type="entry name" value="DNA-INVERTASE FROM LAMBDOID PROPHAGE"/>
    <property type="match status" value="1"/>
</dbReference>
<dbReference type="SUPFAM" id="SSF53041">
    <property type="entry name" value="Resolvase-like"/>
    <property type="match status" value="1"/>
</dbReference>
<dbReference type="Gene3D" id="3.40.50.1390">
    <property type="entry name" value="Resolvase, N-terminal catalytic domain"/>
    <property type="match status" value="1"/>
</dbReference>
<dbReference type="Pfam" id="PF00239">
    <property type="entry name" value="Resolvase"/>
    <property type="match status" value="1"/>
</dbReference>
<evidence type="ECO:0000259" key="3">
    <source>
        <dbReference type="PROSITE" id="PS51736"/>
    </source>
</evidence>
<dbReference type="InterPro" id="IPR050639">
    <property type="entry name" value="SSR_resolvase"/>
</dbReference>
<evidence type="ECO:0000313" key="4">
    <source>
        <dbReference type="EMBL" id="QIL46346.1"/>
    </source>
</evidence>
<reference evidence="4 5" key="1">
    <citation type="submission" date="2020-03" db="EMBL/GenBank/DDBJ databases">
        <title>Vagococcus sp. nov., isolated from beetles.</title>
        <authorList>
            <person name="Hyun D.-W."/>
            <person name="Bae J.-W."/>
        </authorList>
    </citation>
    <scope>NUCLEOTIDE SEQUENCE [LARGE SCALE GENOMIC DNA]</scope>
    <source>
        <strain evidence="4 5">HDW17A</strain>
    </source>
</reference>
<gene>
    <name evidence="4" type="ORF">G7081_04340</name>
</gene>
<dbReference type="Proteomes" id="UP000500890">
    <property type="component" value="Chromosome"/>
</dbReference>
<dbReference type="RefSeq" id="WP_166007732.1">
    <property type="nucleotide sequence ID" value="NZ_CP049886.1"/>
</dbReference>
<dbReference type="GO" id="GO:0003677">
    <property type="term" value="F:DNA binding"/>
    <property type="evidence" value="ECO:0007669"/>
    <property type="project" value="UniProtKB-KW"/>
</dbReference>
<evidence type="ECO:0000256" key="2">
    <source>
        <dbReference type="ARBA" id="ARBA00023172"/>
    </source>
</evidence>
<dbReference type="PANTHER" id="PTHR30461:SF2">
    <property type="entry name" value="SERINE RECOMBINASE PINE-RELATED"/>
    <property type="match status" value="1"/>
</dbReference>
<evidence type="ECO:0000313" key="5">
    <source>
        <dbReference type="Proteomes" id="UP000500890"/>
    </source>
</evidence>
<keyword evidence="5" id="KW-1185">Reference proteome</keyword>
<dbReference type="SMART" id="SM00857">
    <property type="entry name" value="Resolvase"/>
    <property type="match status" value="1"/>
</dbReference>
<dbReference type="KEGG" id="vah:G7081_04340"/>
<dbReference type="InterPro" id="IPR006120">
    <property type="entry name" value="Resolvase_HTH_dom"/>
</dbReference>
<dbReference type="Gene3D" id="1.10.10.60">
    <property type="entry name" value="Homeodomain-like"/>
    <property type="match status" value="1"/>
</dbReference>
<keyword evidence="1" id="KW-0238">DNA-binding</keyword>
<sequence length="185" mass="20687">MSTIGYAYTTKDKTYLSAQLEALGKNECDRIVLETDSFEQTSHPHVELEAAVAEMTKGDTLVVFELICLGKSIIQLADFISSLNDKGIKLVILSKPAELAHVDSSTYSLMVGKMAKMEKEIIRERTSRGLEVARQNGRIGGRPRISQETIEKIQTLYSDNKYTLRQIAEECDISLGTAYKYTQAR</sequence>
<keyword evidence="2" id="KW-0233">DNA recombination</keyword>
<accession>A0A6G8AMX3</accession>
<dbReference type="EMBL" id="CP049886">
    <property type="protein sequence ID" value="QIL46346.1"/>
    <property type="molecule type" value="Genomic_DNA"/>
</dbReference>